<protein>
    <recommendedName>
        <fullName evidence="6">Immunoglobulin I-set domain-containing protein</fullName>
    </recommendedName>
</protein>
<dbReference type="Proteomes" id="UP000663848">
    <property type="component" value="Unassembled WGS sequence"/>
</dbReference>
<gene>
    <name evidence="3" type="ORF">QYT958_LOCUS43114</name>
    <name evidence="4" type="ORF">QYT958_LOCUS43118</name>
    <name evidence="1" type="ORF">UJA718_LOCUS44515</name>
    <name evidence="2" type="ORF">UJA718_LOCUS44524</name>
</gene>
<dbReference type="EMBL" id="CAJOBR010059428">
    <property type="protein sequence ID" value="CAF5069071.1"/>
    <property type="molecule type" value="Genomic_DNA"/>
</dbReference>
<comment type="caution">
    <text evidence="1">The sequence shown here is derived from an EMBL/GenBank/DDBJ whole genome shotgun (WGS) entry which is preliminary data.</text>
</comment>
<dbReference type="InterPro" id="IPR036179">
    <property type="entry name" value="Ig-like_dom_sf"/>
</dbReference>
<dbReference type="EMBL" id="CAJOBP010069098">
    <property type="protein sequence ID" value="CAF4876799.1"/>
    <property type="molecule type" value="Genomic_DNA"/>
</dbReference>
<accession>A0A821TJ61</accession>
<dbReference type="SUPFAM" id="SSF48726">
    <property type="entry name" value="Immunoglobulin"/>
    <property type="match status" value="1"/>
</dbReference>
<dbReference type="AlphaFoldDB" id="A0A821TJ61"/>
<evidence type="ECO:0000313" key="2">
    <source>
        <dbReference type="EMBL" id="CAF4876799.1"/>
    </source>
</evidence>
<evidence type="ECO:0000313" key="4">
    <source>
        <dbReference type="EMBL" id="CAF5069071.1"/>
    </source>
</evidence>
<proteinExistence type="predicted"/>
<evidence type="ECO:0000313" key="5">
    <source>
        <dbReference type="Proteomes" id="UP000663873"/>
    </source>
</evidence>
<dbReference type="EMBL" id="CAJOBP010069073">
    <property type="protein sequence ID" value="CAF4876654.1"/>
    <property type="molecule type" value="Genomic_DNA"/>
</dbReference>
<dbReference type="EMBL" id="CAJOBR010059388">
    <property type="protein sequence ID" value="CAF5068991.1"/>
    <property type="molecule type" value="Genomic_DNA"/>
</dbReference>
<evidence type="ECO:0000313" key="3">
    <source>
        <dbReference type="EMBL" id="CAF5068991.1"/>
    </source>
</evidence>
<reference evidence="1" key="1">
    <citation type="submission" date="2021-02" db="EMBL/GenBank/DDBJ databases">
        <authorList>
            <person name="Nowell W R."/>
        </authorList>
    </citation>
    <scope>NUCLEOTIDE SEQUENCE</scope>
</reference>
<keyword evidence="5" id="KW-1185">Reference proteome</keyword>
<sequence>MQDTGIYECTATNPQGTVSQQITVQVKDSTDHHKLEQVRWSAKYRPNEYRELNEIAR</sequence>
<dbReference type="Gene3D" id="2.60.40.10">
    <property type="entry name" value="Immunoglobulins"/>
    <property type="match status" value="1"/>
</dbReference>
<name>A0A821TJ61_9BILA</name>
<evidence type="ECO:0008006" key="6">
    <source>
        <dbReference type="Google" id="ProtNLM"/>
    </source>
</evidence>
<dbReference type="InterPro" id="IPR013783">
    <property type="entry name" value="Ig-like_fold"/>
</dbReference>
<organism evidence="1 5">
    <name type="scientific">Rotaria socialis</name>
    <dbReference type="NCBI Taxonomy" id="392032"/>
    <lineage>
        <taxon>Eukaryota</taxon>
        <taxon>Metazoa</taxon>
        <taxon>Spiralia</taxon>
        <taxon>Gnathifera</taxon>
        <taxon>Rotifera</taxon>
        <taxon>Eurotatoria</taxon>
        <taxon>Bdelloidea</taxon>
        <taxon>Philodinida</taxon>
        <taxon>Philodinidae</taxon>
        <taxon>Rotaria</taxon>
    </lineage>
</organism>
<evidence type="ECO:0000313" key="1">
    <source>
        <dbReference type="EMBL" id="CAF4876654.1"/>
    </source>
</evidence>
<dbReference type="Proteomes" id="UP000663873">
    <property type="component" value="Unassembled WGS sequence"/>
</dbReference>
<feature type="non-terminal residue" evidence="1">
    <location>
        <position position="1"/>
    </location>
</feature>